<dbReference type="PIRSF" id="PIRSF000332">
    <property type="entry name" value="FMO"/>
    <property type="match status" value="1"/>
</dbReference>
<dbReference type="InterPro" id="IPR020946">
    <property type="entry name" value="Flavin_mOase-like"/>
</dbReference>
<dbReference type="GO" id="GO:0050661">
    <property type="term" value="F:NADP binding"/>
    <property type="evidence" value="ECO:0007669"/>
    <property type="project" value="InterPro"/>
</dbReference>
<keyword evidence="7" id="KW-1185">Reference proteome</keyword>
<dbReference type="SUPFAM" id="SSF51905">
    <property type="entry name" value="FAD/NAD(P)-binding domain"/>
    <property type="match status" value="1"/>
</dbReference>
<protein>
    <recommendedName>
        <fullName evidence="8">FAD/NAD(P)-binding domain-containing protein</fullName>
    </recommendedName>
</protein>
<dbReference type="PANTHER" id="PTHR23023">
    <property type="entry name" value="DIMETHYLANILINE MONOOXYGENASE"/>
    <property type="match status" value="1"/>
</dbReference>
<evidence type="ECO:0000256" key="5">
    <source>
        <dbReference type="ARBA" id="ARBA00023002"/>
    </source>
</evidence>
<sequence length="579" mass="65439">MASVHPPPPGNKVCVVGAGPIGLVTIKNLTEQGLAVTAFERDGGFGGTWLQSEVVDKPMALPTTVFMNGKNGTSYTDFPMGDDYPAQLSARHLVKYFGEYASHFELQQYIVLHTAVIDVRRDEKDTTWLVQTRHMQTGEETRHAFDRVVIACGNFGRKRMRYMEAAHVFAGTVLHSCDVRDTVQYKGKNVLVVGGGPTAVDYVESLHRNGAATIYISHGGKFRFLPESFRGYLWDDVYTLRTEMIISALAHMSQIIMFWIFDRIALLMCRLMFPALSFWPSFFDNIPNRQRQPHVFVFFNDYFLSIVEQGQVEIKAAFGKFTGPRSVVLADGEQLDDVDAVIVCSGYHEVPMPLSGPGIPTDPALSPERSERLIKSPYYDPKSPFPRLYHGLLSETWPESLACVGRLSVPRSTMVIYDVATMALASVWSGKHPLPEQAEMKRVIDARHDFVISVLEKGPIIYTGITLDMSETYWWWNEAAGTGINERLGSWGLQGWKFWLTEPILYEMIMDGAFCPAVYRLFETGKGRRAWPGARQTIVRVQQDARRSNRAWKQKVKREGIKKSRSWGEALFSLSHWRG</sequence>
<name>A0A2C5XTL3_9HYPO</name>
<dbReference type="Gene3D" id="3.50.50.60">
    <property type="entry name" value="FAD/NAD(P)-binding domain"/>
    <property type="match status" value="2"/>
</dbReference>
<evidence type="ECO:0000256" key="3">
    <source>
        <dbReference type="ARBA" id="ARBA00022827"/>
    </source>
</evidence>
<dbReference type="Pfam" id="PF00743">
    <property type="entry name" value="FMO-like"/>
    <property type="match status" value="1"/>
</dbReference>
<keyword evidence="3" id="KW-0274">FAD</keyword>
<evidence type="ECO:0000313" key="7">
    <source>
        <dbReference type="Proteomes" id="UP000226192"/>
    </source>
</evidence>
<keyword evidence="5" id="KW-0560">Oxidoreductase</keyword>
<dbReference type="InterPro" id="IPR036188">
    <property type="entry name" value="FAD/NAD-bd_sf"/>
</dbReference>
<dbReference type="EMBL" id="NJET01000182">
    <property type="protein sequence ID" value="PHH59787.1"/>
    <property type="molecule type" value="Genomic_DNA"/>
</dbReference>
<reference evidence="6 7" key="1">
    <citation type="submission" date="2017-06" db="EMBL/GenBank/DDBJ databases">
        <title>Ant-infecting Ophiocordyceps genomes reveal a high diversity of potential behavioral manipulation genes and a possible major role for enterotoxins.</title>
        <authorList>
            <person name="De Bekker C."/>
            <person name="Evans H.C."/>
            <person name="Brachmann A."/>
            <person name="Hughes D.P."/>
        </authorList>
    </citation>
    <scope>NUCLEOTIDE SEQUENCE [LARGE SCALE GENOMIC DNA]</scope>
    <source>
        <strain evidence="6 7">Map64</strain>
    </source>
</reference>
<dbReference type="GO" id="GO:0004499">
    <property type="term" value="F:N,N-dimethylaniline monooxygenase activity"/>
    <property type="evidence" value="ECO:0007669"/>
    <property type="project" value="InterPro"/>
</dbReference>
<dbReference type="GO" id="GO:0050660">
    <property type="term" value="F:flavin adenine dinucleotide binding"/>
    <property type="evidence" value="ECO:0007669"/>
    <property type="project" value="InterPro"/>
</dbReference>
<proteinExistence type="inferred from homology"/>
<dbReference type="PRINTS" id="PR00370">
    <property type="entry name" value="FMOXYGENASE"/>
</dbReference>
<dbReference type="InterPro" id="IPR000960">
    <property type="entry name" value="Flavin_mOase"/>
</dbReference>
<dbReference type="STRING" id="1399860.A0A2C5XTL3"/>
<dbReference type="Proteomes" id="UP000226192">
    <property type="component" value="Unassembled WGS sequence"/>
</dbReference>
<accession>A0A2C5XTL3</accession>
<organism evidence="6 7">
    <name type="scientific">Ophiocordyceps australis</name>
    <dbReference type="NCBI Taxonomy" id="1399860"/>
    <lineage>
        <taxon>Eukaryota</taxon>
        <taxon>Fungi</taxon>
        <taxon>Dikarya</taxon>
        <taxon>Ascomycota</taxon>
        <taxon>Pezizomycotina</taxon>
        <taxon>Sordariomycetes</taxon>
        <taxon>Hypocreomycetidae</taxon>
        <taxon>Hypocreales</taxon>
        <taxon>Ophiocordycipitaceae</taxon>
        <taxon>Ophiocordyceps</taxon>
    </lineage>
</organism>
<evidence type="ECO:0000313" key="6">
    <source>
        <dbReference type="EMBL" id="PHH59787.1"/>
    </source>
</evidence>
<keyword evidence="4" id="KW-0521">NADP</keyword>
<evidence type="ECO:0008006" key="8">
    <source>
        <dbReference type="Google" id="ProtNLM"/>
    </source>
</evidence>
<comment type="similarity">
    <text evidence="1">Belongs to the FMO family.</text>
</comment>
<dbReference type="OrthoDB" id="66881at2759"/>
<dbReference type="SUPFAM" id="SSF51735">
    <property type="entry name" value="NAD(P)-binding Rossmann-fold domains"/>
    <property type="match status" value="1"/>
</dbReference>
<comment type="caution">
    <text evidence="6">The sequence shown here is derived from an EMBL/GenBank/DDBJ whole genome shotgun (WGS) entry which is preliminary data.</text>
</comment>
<evidence type="ECO:0000256" key="2">
    <source>
        <dbReference type="ARBA" id="ARBA00022630"/>
    </source>
</evidence>
<dbReference type="AlphaFoldDB" id="A0A2C5XTL3"/>
<dbReference type="InterPro" id="IPR050346">
    <property type="entry name" value="FMO-like"/>
</dbReference>
<keyword evidence="2" id="KW-0285">Flavoprotein</keyword>
<dbReference type="InterPro" id="IPR036291">
    <property type="entry name" value="NAD(P)-bd_dom_sf"/>
</dbReference>
<evidence type="ECO:0000256" key="1">
    <source>
        <dbReference type="ARBA" id="ARBA00009183"/>
    </source>
</evidence>
<gene>
    <name evidence="6" type="ORF">CDD81_2591</name>
</gene>
<evidence type="ECO:0000256" key="4">
    <source>
        <dbReference type="ARBA" id="ARBA00022857"/>
    </source>
</evidence>